<protein>
    <submittedName>
        <fullName evidence="1">Uncharacterized protein</fullName>
    </submittedName>
</protein>
<sequence length="48" mass="5540">MFYYYHTFKISSGKDQKEVKKIYTDADVAAENLILLGGTIIKLQEVQE</sequence>
<evidence type="ECO:0000313" key="1">
    <source>
        <dbReference type="EMBL" id="AVJ48231.1"/>
    </source>
</evidence>
<keyword evidence="2" id="KW-1185">Reference proteome</keyword>
<proteinExistence type="predicted"/>
<organism evidence="1 2">
    <name type="scientific">Salmonella phage SE131</name>
    <dbReference type="NCBI Taxonomy" id="2081631"/>
    <lineage>
        <taxon>Viruses</taxon>
        <taxon>Duplodnaviria</taxon>
        <taxon>Heunggongvirae</taxon>
        <taxon>Uroviricota</taxon>
        <taxon>Caudoviricetes</taxon>
        <taxon>Grimontviridae</taxon>
        <taxon>Moazamivirus</taxon>
        <taxon>Moazamivirus SE131</taxon>
    </lineage>
</organism>
<dbReference type="Proteomes" id="UP000240649">
    <property type="component" value="Segment"/>
</dbReference>
<dbReference type="GeneID" id="77948350"/>
<reference evidence="1 2" key="1">
    <citation type="submission" date="2018-01" db="EMBL/GenBank/DDBJ databases">
        <title>Draft Genome Sequence of Salmonella Enteritidis Phage SE131.</title>
        <authorList>
            <person name="Kim Y."/>
            <person name="Han B.K."/>
            <person name="Kim H."/>
            <person name="Kim D."/>
        </authorList>
    </citation>
    <scope>NUCLEOTIDE SEQUENCE [LARGE SCALE GENOMIC DNA]</scope>
</reference>
<dbReference type="EMBL" id="MG873442">
    <property type="protein sequence ID" value="AVJ48231.1"/>
    <property type="molecule type" value="Genomic_DNA"/>
</dbReference>
<name>A0A2P1CAK9_9CAUD</name>
<accession>A0A2P1CAK9</accession>
<dbReference type="KEGG" id="vg:77948350"/>
<dbReference type="RefSeq" id="YP_010672080.1">
    <property type="nucleotide sequence ID" value="NC_070974.1"/>
</dbReference>
<evidence type="ECO:0000313" key="2">
    <source>
        <dbReference type="Proteomes" id="UP000240649"/>
    </source>
</evidence>